<dbReference type="EMBL" id="CP066776">
    <property type="protein sequence ID" value="QQL45186.1"/>
    <property type="molecule type" value="Genomic_DNA"/>
</dbReference>
<protein>
    <submittedName>
        <fullName evidence="1">Uncharacterized protein</fullName>
    </submittedName>
</protein>
<reference evidence="1 2" key="1">
    <citation type="submission" date="2020-12" db="EMBL/GenBank/DDBJ databases">
        <title>Sulforoseuscoccus oceanibium gen. nov., sp. nov., a representative of the phylum Verrucomicrobia with special cytoplasmic membrane, and proposal of Sulforoseuscoccusaceae fam. nov.</title>
        <authorList>
            <person name="Xi F."/>
        </authorList>
    </citation>
    <scope>NUCLEOTIDE SEQUENCE [LARGE SCALE GENOMIC DNA]</scope>
    <source>
        <strain evidence="1 2">T37</strain>
    </source>
</reference>
<evidence type="ECO:0000313" key="2">
    <source>
        <dbReference type="Proteomes" id="UP000475117"/>
    </source>
</evidence>
<dbReference type="Proteomes" id="UP000475117">
    <property type="component" value="Chromosome"/>
</dbReference>
<organism evidence="1 2">
    <name type="scientific">Sulfuriroseicoccus oceanibius</name>
    <dbReference type="NCBI Taxonomy" id="2707525"/>
    <lineage>
        <taxon>Bacteria</taxon>
        <taxon>Pseudomonadati</taxon>
        <taxon>Verrucomicrobiota</taxon>
        <taxon>Verrucomicrobiia</taxon>
        <taxon>Verrucomicrobiales</taxon>
        <taxon>Verrucomicrobiaceae</taxon>
        <taxon>Sulfuriroseicoccus</taxon>
    </lineage>
</organism>
<name>A0A6B3LET5_9BACT</name>
<accession>A0A6B3LET5</accession>
<dbReference type="KEGG" id="soa:G3M56_000945"/>
<keyword evidence="2" id="KW-1185">Reference proteome</keyword>
<gene>
    <name evidence="1" type="ORF">G3M56_000945</name>
</gene>
<evidence type="ECO:0000313" key="1">
    <source>
        <dbReference type="EMBL" id="QQL45186.1"/>
    </source>
</evidence>
<dbReference type="AlphaFoldDB" id="A0A6B3LET5"/>
<dbReference type="RefSeq" id="WP_164365412.1">
    <property type="nucleotide sequence ID" value="NZ_CP066776.1"/>
</dbReference>
<sequence length="157" mass="17356">MSADLAGTIFQYFREEERDAYRGAIASLAAHRKLRPVFVTKKPVDQQFVWLKDACARKQSAGAAEHLLQVWLMRARSEMLVKFLDAAGISHDGEGAIDDLPETLEAEKVKAGVDALLADYPGEEVAVYLHVFQGQTNDGWPELATVLAEDERLKLGA</sequence>
<proteinExistence type="predicted"/>